<protein>
    <submittedName>
        <fullName evidence="2">Uncharacterized protein</fullName>
    </submittedName>
</protein>
<accession>A0A852VXR9</accession>
<evidence type="ECO:0000313" key="2">
    <source>
        <dbReference type="EMBL" id="NYF98311.1"/>
    </source>
</evidence>
<sequence>MPVVALLMTVVDLDLRTFVCADEEPLIDEPPPAGGAPAATTEGPQLSAEDPYDPNEMHLSAVQFAVLADGHRVTLLDDRGWSCGGDDIWRRTSVEEIQETARVVVGPDEAYGRHSQADIAADHWVDLADPCIVTACASTPKNLANCRTRSSSANGC</sequence>
<gene>
    <name evidence="2" type="ORF">BJY20_001703</name>
</gene>
<name>A0A852VXR9_9MICO</name>
<dbReference type="EMBL" id="JACCAE010000001">
    <property type="protein sequence ID" value="NYF98311.1"/>
    <property type="molecule type" value="Genomic_DNA"/>
</dbReference>
<dbReference type="Proteomes" id="UP000554054">
    <property type="component" value="Unassembled WGS sequence"/>
</dbReference>
<dbReference type="AlphaFoldDB" id="A0A852VXR9"/>
<reference evidence="2 3" key="1">
    <citation type="submission" date="2020-07" db="EMBL/GenBank/DDBJ databases">
        <title>Sequencing the genomes of 1000 actinobacteria strains.</title>
        <authorList>
            <person name="Klenk H.-P."/>
        </authorList>
    </citation>
    <scope>NUCLEOTIDE SEQUENCE [LARGE SCALE GENOMIC DNA]</scope>
    <source>
        <strain evidence="2 3">DSM 26154</strain>
    </source>
</reference>
<keyword evidence="3" id="KW-1185">Reference proteome</keyword>
<feature type="region of interest" description="Disordered" evidence="1">
    <location>
        <begin position="26"/>
        <end position="50"/>
    </location>
</feature>
<evidence type="ECO:0000313" key="3">
    <source>
        <dbReference type="Proteomes" id="UP000554054"/>
    </source>
</evidence>
<proteinExistence type="predicted"/>
<comment type="caution">
    <text evidence="2">The sequence shown here is derived from an EMBL/GenBank/DDBJ whole genome shotgun (WGS) entry which is preliminary data.</text>
</comment>
<organism evidence="2 3">
    <name type="scientific">Janibacter cremeus</name>
    <dbReference type="NCBI Taxonomy" id="1285192"/>
    <lineage>
        <taxon>Bacteria</taxon>
        <taxon>Bacillati</taxon>
        <taxon>Actinomycetota</taxon>
        <taxon>Actinomycetes</taxon>
        <taxon>Micrococcales</taxon>
        <taxon>Intrasporangiaceae</taxon>
        <taxon>Janibacter</taxon>
    </lineage>
</organism>
<evidence type="ECO:0000256" key="1">
    <source>
        <dbReference type="SAM" id="MobiDB-lite"/>
    </source>
</evidence>
<feature type="compositionally biased region" description="Low complexity" evidence="1">
    <location>
        <begin position="35"/>
        <end position="44"/>
    </location>
</feature>